<dbReference type="Proteomes" id="UP000515275">
    <property type="component" value="Chromosome"/>
</dbReference>
<dbReference type="RefSeq" id="WP_185769628.1">
    <property type="nucleotide sequence ID" value="NZ_CP046883.1"/>
</dbReference>
<name>A0A7G7YLP2_9CORY</name>
<reference evidence="1 2" key="1">
    <citation type="submission" date="2019-12" db="EMBL/GenBank/DDBJ databases">
        <title>Corynebacterium sp. nov., isolated from feces of the Anser Albifrons in China.</title>
        <authorList>
            <person name="Liu Q."/>
        </authorList>
    </citation>
    <scope>NUCLEOTIDE SEQUENCE [LARGE SCALE GENOMIC DNA]</scope>
    <source>
        <strain evidence="1 2">23H37-10</strain>
    </source>
</reference>
<dbReference type="Pfam" id="PF20615">
    <property type="entry name" value="DUF6802"/>
    <property type="match status" value="1"/>
</dbReference>
<keyword evidence="2" id="KW-1185">Reference proteome</keyword>
<dbReference type="AlphaFoldDB" id="A0A7G7YLP2"/>
<dbReference type="EMBL" id="CP046883">
    <property type="protein sequence ID" value="QNH95412.1"/>
    <property type="molecule type" value="Genomic_DNA"/>
</dbReference>
<evidence type="ECO:0000313" key="1">
    <source>
        <dbReference type="EMBL" id="QNH95412.1"/>
    </source>
</evidence>
<organism evidence="1 2">
    <name type="scientific">Corynebacterium anserum</name>
    <dbReference type="NCBI Taxonomy" id="2684406"/>
    <lineage>
        <taxon>Bacteria</taxon>
        <taxon>Bacillati</taxon>
        <taxon>Actinomycetota</taxon>
        <taxon>Actinomycetes</taxon>
        <taxon>Mycobacteriales</taxon>
        <taxon>Corynebacteriaceae</taxon>
        <taxon>Corynebacterium</taxon>
    </lineage>
</organism>
<gene>
    <name evidence="1" type="ORF">GP473_00690</name>
</gene>
<proteinExistence type="predicted"/>
<evidence type="ECO:0000313" key="2">
    <source>
        <dbReference type="Proteomes" id="UP000515275"/>
    </source>
</evidence>
<accession>A0A7G7YLP2</accession>
<dbReference type="InterPro" id="IPR046543">
    <property type="entry name" value="DUF6802"/>
</dbReference>
<dbReference type="KEGG" id="cans:GP473_00690"/>
<protein>
    <submittedName>
        <fullName evidence="1">Uncharacterized protein</fullName>
    </submittedName>
</protein>
<sequence>MDFSFSDVTPHMSDIPPISGVEPEDTLLMGVDGVDYEIPIFRDEESATFTDDEGMSILADTDGDGRVDFVSNVTFNGHFSAWRWQSPQENGLPQPHDAPECGAESWKAERWVCVERGEWG</sequence>